<keyword evidence="2" id="KW-1185">Reference proteome</keyword>
<sequence>MSNLAARNAGFVGRAAALAAARQLLQSRGRVVVRSGNRMGGVGKTQLAIEYGHRHADDYDLTWLVPAEQHDLIGGHLAQLAITQGLVGADVSTQAAVAALHAAIRTQPRWLLIFDNAEDPRALSPWLPPRGGHIIITSRSPGWDEIAELVEVNLFDRAESVELLQRRMPGLPGADAVRLAQELGDLPLAVAQAASVMAEHGISAAEYIDLLVDNTWDILDNGTPTSYPASLAATIGVSLDRLTEENPAAAQLLQLCSMLAPEPIPLAWFTVGAAALPQPLAAAAAQQYTFSTTLVRVIGAHGLLSISAGGMQVHRLVSAIVRSRLDPQERAALRQQADDLLTAIAPEDADAPATWALWSLLAPHITAAEPATTGNEKIRDIACRFVLYLLRRGENGPALRLVEHLYHKWRDDIGSDDRHTLKAAAEYGHAIYYQGHLHEANRIINDTYERRQRVFGADHPDTFRSAGDLVLSLFSVGDYQRAREIGSEVLPRCRRILGADHADTLRVAGGLASNLFATEDYEQARELSEDSFARYRRVFGEDHPATLGAAGTLATILQLVGETERALAMGEDLVARSRRVLGERHPDTLRVTVGFAMLLGLLDQYERSHAIYNDFLPLCREVLGVEHPDMLLARVGFARALLAMNRAFDARRIVEDTLPRQRRVLGADHPQIPPTVELLDQIRIALGGRPGGGKSAPKKKRRK</sequence>
<dbReference type="InterPro" id="IPR053137">
    <property type="entry name" value="NLR-like"/>
</dbReference>
<accession>A0ABW3YG87</accession>
<comment type="caution">
    <text evidence="1">The sequence shown here is derived from an EMBL/GenBank/DDBJ whole genome shotgun (WGS) entry which is preliminary data.</text>
</comment>
<name>A0ABW3YG87_9ACTN</name>
<dbReference type="InterPro" id="IPR027417">
    <property type="entry name" value="P-loop_NTPase"/>
</dbReference>
<dbReference type="Pfam" id="PF13374">
    <property type="entry name" value="TPR_10"/>
    <property type="match status" value="3"/>
</dbReference>
<proteinExistence type="predicted"/>
<evidence type="ECO:0000313" key="1">
    <source>
        <dbReference type="EMBL" id="MFD1322289.1"/>
    </source>
</evidence>
<dbReference type="RefSeq" id="WP_377571069.1">
    <property type="nucleotide sequence ID" value="NZ_JBHTMP010000019.1"/>
</dbReference>
<organism evidence="1 2">
    <name type="scientific">Micromonospora sonneratiae</name>
    <dbReference type="NCBI Taxonomy" id="1184706"/>
    <lineage>
        <taxon>Bacteria</taxon>
        <taxon>Bacillati</taxon>
        <taxon>Actinomycetota</taxon>
        <taxon>Actinomycetes</taxon>
        <taxon>Micromonosporales</taxon>
        <taxon>Micromonosporaceae</taxon>
        <taxon>Micromonospora</taxon>
    </lineage>
</organism>
<dbReference type="EMBL" id="JBHTMP010000019">
    <property type="protein sequence ID" value="MFD1322289.1"/>
    <property type="molecule type" value="Genomic_DNA"/>
</dbReference>
<dbReference type="PANTHER" id="PTHR46082">
    <property type="entry name" value="ATP/GTP-BINDING PROTEIN-RELATED"/>
    <property type="match status" value="1"/>
</dbReference>
<evidence type="ECO:0000313" key="2">
    <source>
        <dbReference type="Proteomes" id="UP001597260"/>
    </source>
</evidence>
<dbReference type="Proteomes" id="UP001597260">
    <property type="component" value="Unassembled WGS sequence"/>
</dbReference>
<dbReference type="InterPro" id="IPR011990">
    <property type="entry name" value="TPR-like_helical_dom_sf"/>
</dbReference>
<protein>
    <submittedName>
        <fullName evidence="1">FxSxx-COOH system tetratricopeptide repeat protein</fullName>
    </submittedName>
</protein>
<dbReference type="SUPFAM" id="SSF52540">
    <property type="entry name" value="P-loop containing nucleoside triphosphate hydrolases"/>
    <property type="match status" value="1"/>
</dbReference>
<dbReference type="Pfam" id="PF13424">
    <property type="entry name" value="TPR_12"/>
    <property type="match status" value="1"/>
</dbReference>
<dbReference type="PANTHER" id="PTHR46082:SF6">
    <property type="entry name" value="AAA+ ATPASE DOMAIN-CONTAINING PROTEIN-RELATED"/>
    <property type="match status" value="1"/>
</dbReference>
<dbReference type="SUPFAM" id="SSF48452">
    <property type="entry name" value="TPR-like"/>
    <property type="match status" value="2"/>
</dbReference>
<dbReference type="NCBIfam" id="NF040586">
    <property type="entry name" value="FxSxx_TPR"/>
    <property type="match status" value="1"/>
</dbReference>
<dbReference type="Gene3D" id="3.40.50.300">
    <property type="entry name" value="P-loop containing nucleotide triphosphate hydrolases"/>
    <property type="match status" value="1"/>
</dbReference>
<reference evidence="2" key="1">
    <citation type="journal article" date="2019" name="Int. J. Syst. Evol. Microbiol.">
        <title>The Global Catalogue of Microorganisms (GCM) 10K type strain sequencing project: providing services to taxonomists for standard genome sequencing and annotation.</title>
        <authorList>
            <consortium name="The Broad Institute Genomics Platform"/>
            <consortium name="The Broad Institute Genome Sequencing Center for Infectious Disease"/>
            <person name="Wu L."/>
            <person name="Ma J."/>
        </authorList>
    </citation>
    <scope>NUCLEOTIDE SEQUENCE [LARGE SCALE GENOMIC DNA]</scope>
    <source>
        <strain evidence="2">JCM 31037</strain>
    </source>
</reference>
<gene>
    <name evidence="1" type="primary">fxsT</name>
    <name evidence="1" type="ORF">ACFQ4H_14420</name>
</gene>
<dbReference type="Gene3D" id="1.25.40.10">
    <property type="entry name" value="Tetratricopeptide repeat domain"/>
    <property type="match status" value="2"/>
</dbReference>